<keyword evidence="2" id="KW-1185">Reference proteome</keyword>
<name>G0YQG5_9CAUD</name>
<accession>G0YQG5</accession>
<dbReference type="EMBL" id="HQ728266">
    <property type="protein sequence ID" value="AEJ81592.1"/>
    <property type="molecule type" value="Genomic_DNA"/>
</dbReference>
<evidence type="ECO:0000313" key="2">
    <source>
        <dbReference type="Proteomes" id="UP000008893"/>
    </source>
</evidence>
<dbReference type="OrthoDB" id="7069at10239"/>
<proteinExistence type="predicted"/>
<organism evidence="1 2">
    <name type="scientific">Erwinia phage vB_EamP-S6</name>
    <dbReference type="NCBI Taxonomy" id="1051675"/>
    <lineage>
        <taxon>Viruses</taxon>
        <taxon>Duplodnaviria</taxon>
        <taxon>Heunggongvirae</taxon>
        <taxon>Uroviricota</taxon>
        <taxon>Caudoviricetes</taxon>
        <taxon>Schitoviridae</taxon>
        <taxon>Waedenswilvirus</taxon>
        <taxon>Waedenswilvirus S6</taxon>
    </lineage>
</organism>
<dbReference type="GeneID" id="14013761"/>
<evidence type="ECO:0000313" key="1">
    <source>
        <dbReference type="EMBL" id="AEJ81592.1"/>
    </source>
</evidence>
<reference evidence="1 2" key="1">
    <citation type="journal article" date="2011" name="Appl. Environ. Microbiol.">
        <title>Novel Virulent and Broad-Host-Range Erwinia amylovora Bacteriophages Reveal a High Degree of Mosaicism and a Relationship to Enterobacteriaceae Phages.</title>
        <authorList>
            <person name="Born Y."/>
            <person name="Fieseler L."/>
            <person name="Marazzi J."/>
            <person name="Lurz R."/>
            <person name="Duffy B."/>
            <person name="Loessner M.J."/>
        </authorList>
    </citation>
    <scope>NUCLEOTIDE SEQUENCE [LARGE SCALE GENOMIC DNA]</scope>
</reference>
<dbReference type="Pfam" id="PF13479">
    <property type="entry name" value="AAA_24"/>
    <property type="match status" value="1"/>
</dbReference>
<dbReference type="RefSeq" id="YP_007005809.1">
    <property type="nucleotide sequence ID" value="NC_019514.1"/>
</dbReference>
<sequence>MSTNDNLLLISGESSTGKSASLKDMRDQEGVLYLNCEAGKKLPFKNKFQSHTITDPYQIFEAFNYAAGKGAGTIHTIGLDTLTFLMDMYESVHVVPATNTMKAWGNYNQFFKELMQQYVANSTVNVIFMGHTLSKLNEQTGIIETSVPVKGALKNQGAEAYFSTVVSTKKVPLRILESYQNDMLNITEDDQLVGYKHVFQTRLTKETVGERIRSPMGLFTRDQTFIDNNAQALLDHLHKYYA</sequence>
<dbReference type="KEGG" id="vg:14013761"/>
<protein>
    <submittedName>
        <fullName evidence="1">Gp073</fullName>
    </submittedName>
</protein>
<dbReference type="Proteomes" id="UP000008893">
    <property type="component" value="Segment"/>
</dbReference>